<evidence type="ECO:0000256" key="3">
    <source>
        <dbReference type="ARBA" id="ARBA00022679"/>
    </source>
</evidence>
<dbReference type="SUPFAM" id="SSF81301">
    <property type="entry name" value="Nucleotidyltransferase"/>
    <property type="match status" value="1"/>
</dbReference>
<keyword evidence="2" id="KW-1277">Toxin-antitoxin system</keyword>
<dbReference type="InterPro" id="IPR002934">
    <property type="entry name" value="Polymerase_NTP_transf_dom"/>
</dbReference>
<dbReference type="KEGG" id="dax:FDQ92_12680"/>
<evidence type="ECO:0000256" key="5">
    <source>
        <dbReference type="ARBA" id="ARBA00022723"/>
    </source>
</evidence>
<keyword evidence="12" id="KW-1185">Reference proteome</keyword>
<sequence>MVKSDEILDFLKQHKKDLEIRFSVRRIGLFGSVLRGSARDKSDVDILVELAHPTFDQYMDLKFFLEDHLGRTVDLVLADSVKPRLKPIINREVAYA</sequence>
<dbReference type="RefSeq" id="WP_137425233.1">
    <property type="nucleotide sequence ID" value="NZ_CP040098.1"/>
</dbReference>
<dbReference type="Proteomes" id="UP000298602">
    <property type="component" value="Chromosome"/>
</dbReference>
<proteinExistence type="inferred from homology"/>
<dbReference type="InterPro" id="IPR052038">
    <property type="entry name" value="Type-VII_TA_antitoxin"/>
</dbReference>
<name>A0A4P8L4Y0_9BACT</name>
<gene>
    <name evidence="11" type="ORF">FDQ92_12680</name>
</gene>
<organism evidence="11 12">
    <name type="scientific">Desulfoglaeba alkanexedens ALDC</name>
    <dbReference type="NCBI Taxonomy" id="980445"/>
    <lineage>
        <taxon>Bacteria</taxon>
        <taxon>Pseudomonadati</taxon>
        <taxon>Thermodesulfobacteriota</taxon>
        <taxon>Syntrophobacteria</taxon>
        <taxon>Syntrophobacterales</taxon>
        <taxon>Syntrophobacteraceae</taxon>
        <taxon>Desulfoglaeba</taxon>
    </lineage>
</organism>
<dbReference type="InterPro" id="IPR043519">
    <property type="entry name" value="NT_sf"/>
</dbReference>
<dbReference type="Pfam" id="PF01909">
    <property type="entry name" value="NTP_transf_2"/>
    <property type="match status" value="1"/>
</dbReference>
<protein>
    <submittedName>
        <fullName evidence="11">Nucleotidyltransferase family protein</fullName>
    </submittedName>
</protein>
<dbReference type="GO" id="GO:0046872">
    <property type="term" value="F:metal ion binding"/>
    <property type="evidence" value="ECO:0007669"/>
    <property type="project" value="UniProtKB-KW"/>
</dbReference>
<reference evidence="11 12" key="2">
    <citation type="submission" date="2019-05" db="EMBL/GenBank/DDBJ databases">
        <authorList>
            <person name="Suflita J.M."/>
            <person name="Marks C.R."/>
        </authorList>
    </citation>
    <scope>NUCLEOTIDE SEQUENCE [LARGE SCALE GENOMIC DNA]</scope>
    <source>
        <strain evidence="11 12">ALDC</strain>
    </source>
</reference>
<evidence type="ECO:0000256" key="9">
    <source>
        <dbReference type="ARBA" id="ARBA00038276"/>
    </source>
</evidence>
<dbReference type="OrthoDB" id="5422227at2"/>
<evidence type="ECO:0000256" key="4">
    <source>
        <dbReference type="ARBA" id="ARBA00022695"/>
    </source>
</evidence>
<keyword evidence="7" id="KW-0067">ATP-binding</keyword>
<dbReference type="PANTHER" id="PTHR33571">
    <property type="entry name" value="SSL8005 PROTEIN"/>
    <property type="match status" value="1"/>
</dbReference>
<keyword evidence="3 11" id="KW-0808">Transferase</keyword>
<keyword evidence="4" id="KW-0548">Nucleotidyltransferase</keyword>
<dbReference type="PANTHER" id="PTHR33571:SF14">
    <property type="entry name" value="PROTEIN ADENYLYLTRANSFERASE MJ0435-RELATED"/>
    <property type="match status" value="1"/>
</dbReference>
<keyword evidence="5" id="KW-0479">Metal-binding</keyword>
<feature type="domain" description="Polymerase nucleotidyl transferase" evidence="10">
    <location>
        <begin position="11"/>
        <end position="89"/>
    </location>
</feature>
<evidence type="ECO:0000313" key="11">
    <source>
        <dbReference type="EMBL" id="QCQ22950.1"/>
    </source>
</evidence>
<evidence type="ECO:0000256" key="6">
    <source>
        <dbReference type="ARBA" id="ARBA00022741"/>
    </source>
</evidence>
<reference evidence="11 12" key="1">
    <citation type="submission" date="2019-05" db="EMBL/GenBank/DDBJ databases">
        <title>The Complete Genome Sequence of the n-alkane-degrading Desulfoglaeba alkanexedens ALDC reveals multiple alkylsuccinate synthase gene clusters.</title>
        <authorList>
            <person name="Callaghan A.V."/>
            <person name="Davidova I.A."/>
            <person name="Duncan K.E."/>
            <person name="Morris B."/>
            <person name="McInerney M.J."/>
        </authorList>
    </citation>
    <scope>NUCLEOTIDE SEQUENCE [LARGE SCALE GENOMIC DNA]</scope>
    <source>
        <strain evidence="11 12">ALDC</strain>
    </source>
</reference>
<keyword evidence="8" id="KW-0460">Magnesium</keyword>
<accession>A0A4P8L4Y0</accession>
<dbReference type="GO" id="GO:0005524">
    <property type="term" value="F:ATP binding"/>
    <property type="evidence" value="ECO:0007669"/>
    <property type="project" value="UniProtKB-KW"/>
</dbReference>
<keyword evidence="6" id="KW-0547">Nucleotide-binding</keyword>
<evidence type="ECO:0000256" key="8">
    <source>
        <dbReference type="ARBA" id="ARBA00022842"/>
    </source>
</evidence>
<evidence type="ECO:0000256" key="2">
    <source>
        <dbReference type="ARBA" id="ARBA00022649"/>
    </source>
</evidence>
<dbReference type="GO" id="GO:0016779">
    <property type="term" value="F:nucleotidyltransferase activity"/>
    <property type="evidence" value="ECO:0007669"/>
    <property type="project" value="UniProtKB-KW"/>
</dbReference>
<evidence type="ECO:0000256" key="7">
    <source>
        <dbReference type="ARBA" id="ARBA00022840"/>
    </source>
</evidence>
<dbReference type="AlphaFoldDB" id="A0A4P8L4Y0"/>
<comment type="cofactor">
    <cofactor evidence="1">
        <name>Mg(2+)</name>
        <dbReference type="ChEBI" id="CHEBI:18420"/>
    </cofactor>
</comment>
<dbReference type="Gene3D" id="3.30.460.10">
    <property type="entry name" value="Beta Polymerase, domain 2"/>
    <property type="match status" value="1"/>
</dbReference>
<evidence type="ECO:0000256" key="1">
    <source>
        <dbReference type="ARBA" id="ARBA00001946"/>
    </source>
</evidence>
<dbReference type="EMBL" id="CP040098">
    <property type="protein sequence ID" value="QCQ22950.1"/>
    <property type="molecule type" value="Genomic_DNA"/>
</dbReference>
<dbReference type="CDD" id="cd05403">
    <property type="entry name" value="NT_KNTase_like"/>
    <property type="match status" value="1"/>
</dbReference>
<comment type="similarity">
    <text evidence="9">Belongs to the MntA antitoxin family.</text>
</comment>
<evidence type="ECO:0000259" key="10">
    <source>
        <dbReference type="Pfam" id="PF01909"/>
    </source>
</evidence>
<evidence type="ECO:0000313" key="12">
    <source>
        <dbReference type="Proteomes" id="UP000298602"/>
    </source>
</evidence>